<evidence type="ECO:0000313" key="2">
    <source>
        <dbReference type="EMBL" id="CTR04829.1"/>
    </source>
</evidence>
<proteinExistence type="predicted"/>
<dbReference type="EMBL" id="CWKI01000001">
    <property type="protein sequence ID" value="CTR04829.1"/>
    <property type="molecule type" value="Genomic_DNA"/>
</dbReference>
<sequence>VVEMVGVAVGGWASERFGYKKTMLAALASMICFIFIPFFANNVQTLLAGEILQLPYRMLQIHAQLDSSLQTPSPKACYKAMTSPLSPRSQDFHPISVKIPEENRTGATVPSGSAIFSQSESDVDEPNWKYASSQEDASVLYSRPQRRHKTRTLSASEGPQTILRQRNTYGPEQGVGTRSRRMSHDEHSFKSRKFLVDVEETMKLVLEQEDTDANFQAYPPPAWFGGWYCCPPPYPPYPLLLPYPPLPA</sequence>
<dbReference type="Proteomes" id="UP000199069">
    <property type="component" value="Unassembled WGS sequence"/>
</dbReference>
<dbReference type="InterPro" id="IPR036259">
    <property type="entry name" value="MFS_trans_sf"/>
</dbReference>
<protein>
    <submittedName>
        <fullName evidence="2">FGENESH: predicted gene_1.690 protein</fullName>
    </submittedName>
</protein>
<keyword evidence="3" id="KW-1185">Reference proteome</keyword>
<keyword evidence="1" id="KW-0812">Transmembrane</keyword>
<keyword evidence="1" id="KW-0472">Membrane</keyword>
<keyword evidence="1" id="KW-1133">Transmembrane helix</keyword>
<name>A0A0K3C599_RHOTO</name>
<accession>A0A0K3C599</accession>
<evidence type="ECO:0000256" key="1">
    <source>
        <dbReference type="SAM" id="Phobius"/>
    </source>
</evidence>
<gene>
    <name evidence="2" type="primary">FGENESH: predicted gene_1.690</name>
    <name evidence="2" type="ORF">BN2166_0006900</name>
</gene>
<reference evidence="2 3" key="1">
    <citation type="submission" date="2015-07" db="EMBL/GenBank/DDBJ databases">
        <authorList>
            <person name="Cajimat M.N.B."/>
            <person name="Milazzo M.L."/>
            <person name="Fulhorst C.F."/>
        </authorList>
    </citation>
    <scope>NUCLEOTIDE SEQUENCE [LARGE SCALE GENOMIC DNA]</scope>
    <source>
        <strain evidence="2">Single colony</strain>
    </source>
</reference>
<dbReference type="STRING" id="5286.A0A0K3C599"/>
<evidence type="ECO:0000313" key="3">
    <source>
        <dbReference type="Proteomes" id="UP000199069"/>
    </source>
</evidence>
<feature type="non-terminal residue" evidence="2">
    <location>
        <position position="1"/>
    </location>
</feature>
<dbReference type="SUPFAM" id="SSF103473">
    <property type="entry name" value="MFS general substrate transporter"/>
    <property type="match status" value="1"/>
</dbReference>
<dbReference type="Gene3D" id="1.20.1250.20">
    <property type="entry name" value="MFS general substrate transporter like domains"/>
    <property type="match status" value="1"/>
</dbReference>
<feature type="transmembrane region" description="Helical" evidence="1">
    <location>
        <begin position="22"/>
        <end position="40"/>
    </location>
</feature>
<organism evidence="2 3">
    <name type="scientific">Rhodotorula toruloides</name>
    <name type="common">Yeast</name>
    <name type="synonym">Rhodosporidium toruloides</name>
    <dbReference type="NCBI Taxonomy" id="5286"/>
    <lineage>
        <taxon>Eukaryota</taxon>
        <taxon>Fungi</taxon>
        <taxon>Dikarya</taxon>
        <taxon>Basidiomycota</taxon>
        <taxon>Pucciniomycotina</taxon>
        <taxon>Microbotryomycetes</taxon>
        <taxon>Sporidiobolales</taxon>
        <taxon>Sporidiobolaceae</taxon>
        <taxon>Rhodotorula</taxon>
    </lineage>
</organism>
<dbReference type="AlphaFoldDB" id="A0A0K3C599"/>